<gene>
    <name evidence="3" type="primary">LOC100746806</name>
</gene>
<feature type="coiled-coil region" evidence="1">
    <location>
        <begin position="116"/>
        <end position="143"/>
    </location>
</feature>
<dbReference type="KEGG" id="bim:100746806"/>
<dbReference type="OMA" id="KIAVRQM"/>
<keyword evidence="2" id="KW-1185">Reference proteome</keyword>
<sequence length="218" mass="25613">MASSELRKRKMEEYEMQLFSFHSRAVYATLKSIVSERILSTIEKMCQTIEKTYKLNSENLTVLKTNQKNLETTYLKEAMPHLKNIENIVNKYVAVPSNVLLEEDKYQRIQYNDTEFENINQRLEDLQQRAKNATILNTVLKEELQTLDQFPISEESVNKMCNVVENLTCSDINENIYQLLEDYKQFSTSLFDTTQITTKIKYNTVDNLKCKEFDLSTL</sequence>
<keyword evidence="1" id="KW-0175">Coiled coil</keyword>
<organism evidence="2 3">
    <name type="scientific">Bombus impatiens</name>
    <name type="common">Bumblebee</name>
    <dbReference type="NCBI Taxonomy" id="132113"/>
    <lineage>
        <taxon>Eukaryota</taxon>
        <taxon>Metazoa</taxon>
        <taxon>Ecdysozoa</taxon>
        <taxon>Arthropoda</taxon>
        <taxon>Hexapoda</taxon>
        <taxon>Insecta</taxon>
        <taxon>Pterygota</taxon>
        <taxon>Neoptera</taxon>
        <taxon>Endopterygota</taxon>
        <taxon>Hymenoptera</taxon>
        <taxon>Apocrita</taxon>
        <taxon>Aculeata</taxon>
        <taxon>Apoidea</taxon>
        <taxon>Anthophila</taxon>
        <taxon>Apidae</taxon>
        <taxon>Bombus</taxon>
        <taxon>Pyrobombus</taxon>
    </lineage>
</organism>
<dbReference type="GeneID" id="100746806"/>
<name>A0A6P3DLB9_BOMIM</name>
<protein>
    <submittedName>
        <fullName evidence="3">Protein MIS12 homolog isoform X1</fullName>
    </submittedName>
</protein>
<evidence type="ECO:0000313" key="3">
    <source>
        <dbReference type="RefSeq" id="XP_003485945.1"/>
    </source>
</evidence>
<dbReference type="AlphaFoldDB" id="A0A6P3DLB9"/>
<evidence type="ECO:0000313" key="2">
    <source>
        <dbReference type="Proteomes" id="UP000515180"/>
    </source>
</evidence>
<proteinExistence type="predicted"/>
<reference evidence="3" key="1">
    <citation type="submission" date="2025-08" db="UniProtKB">
        <authorList>
            <consortium name="RefSeq"/>
        </authorList>
    </citation>
    <scope>IDENTIFICATION</scope>
</reference>
<evidence type="ECO:0000256" key="1">
    <source>
        <dbReference type="SAM" id="Coils"/>
    </source>
</evidence>
<accession>A0A6P3DLB9</accession>
<dbReference type="Proteomes" id="UP000515180">
    <property type="component" value="Unplaced"/>
</dbReference>
<dbReference type="OrthoDB" id="1884855at2759"/>
<dbReference type="RefSeq" id="XP_003485945.1">
    <property type="nucleotide sequence ID" value="XM_003485897.4"/>
</dbReference>